<reference evidence="2 3" key="1">
    <citation type="submission" date="2021-04" db="EMBL/GenBank/DDBJ databases">
        <title>Paenibacillus sp. DLE-14 whole genome sequence.</title>
        <authorList>
            <person name="Ham Y.J."/>
        </authorList>
    </citation>
    <scope>NUCLEOTIDE SEQUENCE [LARGE SCALE GENOMIC DNA]</scope>
    <source>
        <strain evidence="2 3">DLE-14</strain>
    </source>
</reference>
<feature type="domain" description="Aminoglycoside phosphotransferase" evidence="1">
    <location>
        <begin position="29"/>
        <end position="255"/>
    </location>
</feature>
<dbReference type="InterPro" id="IPR051678">
    <property type="entry name" value="AGP_Transferase"/>
</dbReference>
<dbReference type="EMBL" id="JAGKSP010000014">
    <property type="protein sequence ID" value="MBP3966058.1"/>
    <property type="molecule type" value="Genomic_DNA"/>
</dbReference>
<accession>A0ABS5CJM1</accession>
<organism evidence="2 3">
    <name type="scientific">Paenibacillus lignilyticus</name>
    <dbReference type="NCBI Taxonomy" id="1172615"/>
    <lineage>
        <taxon>Bacteria</taxon>
        <taxon>Bacillati</taxon>
        <taxon>Bacillota</taxon>
        <taxon>Bacilli</taxon>
        <taxon>Bacillales</taxon>
        <taxon>Paenibacillaceae</taxon>
        <taxon>Paenibacillus</taxon>
    </lineage>
</organism>
<dbReference type="Pfam" id="PF01636">
    <property type="entry name" value="APH"/>
    <property type="match status" value="1"/>
</dbReference>
<dbReference type="RefSeq" id="WP_210662923.1">
    <property type="nucleotide sequence ID" value="NZ_JAGKSP010000014.1"/>
</dbReference>
<name>A0ABS5CJM1_9BACL</name>
<dbReference type="Gene3D" id="3.30.200.20">
    <property type="entry name" value="Phosphorylase Kinase, domain 1"/>
    <property type="match status" value="1"/>
</dbReference>
<gene>
    <name evidence="2" type="ORF">I8J30_25465</name>
</gene>
<protein>
    <submittedName>
        <fullName evidence="2">Aminoglycoside phosphotransferase family protein</fullName>
    </submittedName>
</protein>
<evidence type="ECO:0000313" key="2">
    <source>
        <dbReference type="EMBL" id="MBP3966058.1"/>
    </source>
</evidence>
<keyword evidence="3" id="KW-1185">Reference proteome</keyword>
<dbReference type="PANTHER" id="PTHR21310:SF42">
    <property type="entry name" value="BIFUNCTIONAL AAC_APH"/>
    <property type="match status" value="1"/>
</dbReference>
<proteinExistence type="predicted"/>
<dbReference type="CDD" id="cd05155">
    <property type="entry name" value="APH_ChoK_like_1"/>
    <property type="match status" value="1"/>
</dbReference>
<comment type="caution">
    <text evidence="2">The sequence shown here is derived from an EMBL/GenBank/DDBJ whole genome shotgun (WGS) entry which is preliminary data.</text>
</comment>
<evidence type="ECO:0000259" key="1">
    <source>
        <dbReference type="Pfam" id="PF01636"/>
    </source>
</evidence>
<sequence>MTEINTELVSKLIKGQFPQWADLPIYPVANSGHDNRTFHLGNEMSVRLPSHESYAAQVEKELTWLPKLRPHLTLPIQVPVAKGNPAEGYLWPWSINRWIEGETVSLAAIKDLNQLAGDLAAFLKELQAIPASDGPPAGAHNFHRGGSLRVYHEETKTTLENLKPILDTNVFHEMWDLALQSQWTEGPVWVHGDVAIGNLLAQNGRLSGVIDFGILGTGDPACDYVMAWTFFDSESREIFLREVGCDEGTRHRARGWALWKALITYDWHDKESAAAVEAKRILDVIKGEY</sequence>
<dbReference type="InterPro" id="IPR002575">
    <property type="entry name" value="Aminoglycoside_PTrfase"/>
</dbReference>
<dbReference type="PANTHER" id="PTHR21310">
    <property type="entry name" value="AMINOGLYCOSIDE PHOSPHOTRANSFERASE-RELATED-RELATED"/>
    <property type="match status" value="1"/>
</dbReference>
<dbReference type="Gene3D" id="3.90.1200.10">
    <property type="match status" value="1"/>
</dbReference>
<dbReference type="Proteomes" id="UP000673394">
    <property type="component" value="Unassembled WGS sequence"/>
</dbReference>
<dbReference type="InterPro" id="IPR011009">
    <property type="entry name" value="Kinase-like_dom_sf"/>
</dbReference>
<evidence type="ECO:0000313" key="3">
    <source>
        <dbReference type="Proteomes" id="UP000673394"/>
    </source>
</evidence>
<dbReference type="SUPFAM" id="SSF56112">
    <property type="entry name" value="Protein kinase-like (PK-like)"/>
    <property type="match status" value="1"/>
</dbReference>